<feature type="signal peptide" evidence="2">
    <location>
        <begin position="1"/>
        <end position="21"/>
    </location>
</feature>
<accession>A0A4P1QUL9</accession>
<dbReference type="PANTHER" id="PTHR37180:SF2">
    <property type="entry name" value="PRECURSOR OF CEP14"/>
    <property type="match status" value="1"/>
</dbReference>
<dbReference type="InterPro" id="IPR038930">
    <property type="entry name" value="CEP13/CEP14"/>
</dbReference>
<dbReference type="Gramene" id="OIV95254">
    <property type="protein sequence ID" value="OIV95254"/>
    <property type="gene ID" value="TanjilG_21644"/>
</dbReference>
<dbReference type="AlphaFoldDB" id="A0A4P1QUL9"/>
<dbReference type="Proteomes" id="UP000188354">
    <property type="component" value="Chromosome LG16"/>
</dbReference>
<evidence type="ECO:0000313" key="4">
    <source>
        <dbReference type="Proteomes" id="UP000188354"/>
    </source>
</evidence>
<dbReference type="KEGG" id="lang:109329412"/>
<feature type="region of interest" description="Disordered" evidence="1">
    <location>
        <begin position="35"/>
        <end position="68"/>
    </location>
</feature>
<dbReference type="PROSITE" id="PS51257">
    <property type="entry name" value="PROKAR_LIPOPROTEIN"/>
    <property type="match status" value="1"/>
</dbReference>
<dbReference type="PANTHER" id="PTHR37180">
    <property type="entry name" value="PRECURSOR OF CEP14"/>
    <property type="match status" value="1"/>
</dbReference>
<protein>
    <submittedName>
        <fullName evidence="3">Uncharacterized protein</fullName>
    </submittedName>
</protein>
<reference evidence="3 4" key="1">
    <citation type="journal article" date="2017" name="Plant Biotechnol. J.">
        <title>A comprehensive draft genome sequence for lupin (Lupinus angustifolius), an emerging health food: insights into plant-microbe interactions and legume evolution.</title>
        <authorList>
            <person name="Hane J.K."/>
            <person name="Ming Y."/>
            <person name="Kamphuis L.G."/>
            <person name="Nelson M.N."/>
            <person name="Garg G."/>
            <person name="Atkins C.A."/>
            <person name="Bayer P.E."/>
            <person name="Bravo A."/>
            <person name="Bringans S."/>
            <person name="Cannon S."/>
            <person name="Edwards D."/>
            <person name="Foley R."/>
            <person name="Gao L.L."/>
            <person name="Harrison M.J."/>
            <person name="Huang W."/>
            <person name="Hurgobin B."/>
            <person name="Li S."/>
            <person name="Liu C.W."/>
            <person name="McGrath A."/>
            <person name="Morahan G."/>
            <person name="Murray J."/>
            <person name="Weller J."/>
            <person name="Jian J."/>
            <person name="Singh K.B."/>
        </authorList>
    </citation>
    <scope>NUCLEOTIDE SEQUENCE [LARGE SCALE GENOMIC DNA]</scope>
    <source>
        <strain evidence="4">cv. Tanjil</strain>
        <tissue evidence="3">Whole plant</tissue>
    </source>
</reference>
<sequence length="102" mass="11077">MARFVTFLVLFLVLFASFCSCLQGRKLDLGHAKKHKNNVKSSPSNSLYFSSLPKGTVPSSTPSKKGHATEVDEKLIARHLISTETLLLGSVPSPGAGHRWVV</sequence>
<organism evidence="3 4">
    <name type="scientific">Lupinus angustifolius</name>
    <name type="common">Narrow-leaved blue lupine</name>
    <dbReference type="NCBI Taxonomy" id="3871"/>
    <lineage>
        <taxon>Eukaryota</taxon>
        <taxon>Viridiplantae</taxon>
        <taxon>Streptophyta</taxon>
        <taxon>Embryophyta</taxon>
        <taxon>Tracheophyta</taxon>
        <taxon>Spermatophyta</taxon>
        <taxon>Magnoliopsida</taxon>
        <taxon>eudicotyledons</taxon>
        <taxon>Gunneridae</taxon>
        <taxon>Pentapetalae</taxon>
        <taxon>rosids</taxon>
        <taxon>fabids</taxon>
        <taxon>Fabales</taxon>
        <taxon>Fabaceae</taxon>
        <taxon>Papilionoideae</taxon>
        <taxon>50 kb inversion clade</taxon>
        <taxon>genistoids sensu lato</taxon>
        <taxon>core genistoids</taxon>
        <taxon>Genisteae</taxon>
        <taxon>Lupinus</taxon>
    </lineage>
</organism>
<feature type="compositionally biased region" description="Low complexity" evidence="1">
    <location>
        <begin position="41"/>
        <end position="53"/>
    </location>
</feature>
<keyword evidence="4" id="KW-1185">Reference proteome</keyword>
<feature type="chain" id="PRO_5020028014" evidence="2">
    <location>
        <begin position="22"/>
        <end position="102"/>
    </location>
</feature>
<dbReference type="GO" id="GO:0006995">
    <property type="term" value="P:cellular response to nitrogen starvation"/>
    <property type="evidence" value="ECO:0007669"/>
    <property type="project" value="InterPro"/>
</dbReference>
<dbReference type="EMBL" id="CM007376">
    <property type="protein sequence ID" value="OIV95254.1"/>
    <property type="molecule type" value="Genomic_DNA"/>
</dbReference>
<evidence type="ECO:0000256" key="1">
    <source>
        <dbReference type="SAM" id="MobiDB-lite"/>
    </source>
</evidence>
<dbReference type="OrthoDB" id="1915362at2759"/>
<evidence type="ECO:0000256" key="2">
    <source>
        <dbReference type="SAM" id="SignalP"/>
    </source>
</evidence>
<gene>
    <name evidence="3" type="ORF">TanjilG_21644</name>
</gene>
<name>A0A4P1QUL9_LUPAN</name>
<proteinExistence type="predicted"/>
<evidence type="ECO:0000313" key="3">
    <source>
        <dbReference type="EMBL" id="OIV95254.1"/>
    </source>
</evidence>
<dbReference type="GO" id="GO:0006970">
    <property type="term" value="P:response to osmotic stress"/>
    <property type="evidence" value="ECO:0007669"/>
    <property type="project" value="InterPro"/>
</dbReference>
<keyword evidence="2" id="KW-0732">Signal</keyword>